<gene>
    <name evidence="3" type="ORF">L201_005452</name>
</gene>
<evidence type="ECO:0000256" key="1">
    <source>
        <dbReference type="SAM" id="MobiDB-lite"/>
    </source>
</evidence>
<name>A0AAX4JZ53_9TREE</name>
<evidence type="ECO:0000313" key="3">
    <source>
        <dbReference type="EMBL" id="WWC90516.1"/>
    </source>
</evidence>
<evidence type="ECO:0000256" key="2">
    <source>
        <dbReference type="SAM" id="Phobius"/>
    </source>
</evidence>
<dbReference type="EMBL" id="CP144104">
    <property type="protein sequence ID" value="WWC90516.1"/>
    <property type="molecule type" value="Genomic_DNA"/>
</dbReference>
<accession>A0AAX4JZ53</accession>
<keyword evidence="4" id="KW-1185">Reference proteome</keyword>
<feature type="transmembrane region" description="Helical" evidence="2">
    <location>
        <begin position="94"/>
        <end position="119"/>
    </location>
</feature>
<dbReference type="RefSeq" id="XP_066077279.1">
    <property type="nucleotide sequence ID" value="XM_066221182.1"/>
</dbReference>
<proteinExistence type="predicted"/>
<keyword evidence="2" id="KW-1133">Transmembrane helix</keyword>
<feature type="transmembrane region" description="Helical" evidence="2">
    <location>
        <begin position="69"/>
        <end position="88"/>
    </location>
</feature>
<evidence type="ECO:0008006" key="5">
    <source>
        <dbReference type="Google" id="ProtNLM"/>
    </source>
</evidence>
<evidence type="ECO:0000313" key="4">
    <source>
        <dbReference type="Proteomes" id="UP001355207"/>
    </source>
</evidence>
<dbReference type="AlphaFoldDB" id="A0AAX4JZ53"/>
<feature type="compositionally biased region" description="Basic and acidic residues" evidence="1">
    <location>
        <begin position="141"/>
        <end position="171"/>
    </location>
</feature>
<feature type="region of interest" description="Disordered" evidence="1">
    <location>
        <begin position="141"/>
        <end position="178"/>
    </location>
</feature>
<keyword evidence="2" id="KW-0812">Transmembrane</keyword>
<reference evidence="3 4" key="1">
    <citation type="submission" date="2024-01" db="EMBL/GenBank/DDBJ databases">
        <title>Comparative genomics of Cryptococcus and Kwoniella reveals pathogenesis evolution and contrasting modes of karyotype evolution via chromosome fusion or intercentromeric recombination.</title>
        <authorList>
            <person name="Coelho M.A."/>
            <person name="David-Palma M."/>
            <person name="Shea T."/>
            <person name="Bowers K."/>
            <person name="McGinley-Smith S."/>
            <person name="Mohammad A.W."/>
            <person name="Gnirke A."/>
            <person name="Yurkov A.M."/>
            <person name="Nowrousian M."/>
            <person name="Sun S."/>
            <person name="Cuomo C.A."/>
            <person name="Heitman J."/>
        </authorList>
    </citation>
    <scope>NUCLEOTIDE SEQUENCE [LARGE SCALE GENOMIC DNA]</scope>
    <source>
        <strain evidence="3 4">CBS 6074</strain>
    </source>
</reference>
<protein>
    <recommendedName>
        <fullName evidence="5">Transmembrane protein</fullName>
    </recommendedName>
</protein>
<organism evidence="3 4">
    <name type="scientific">Kwoniella dendrophila CBS 6074</name>
    <dbReference type="NCBI Taxonomy" id="1295534"/>
    <lineage>
        <taxon>Eukaryota</taxon>
        <taxon>Fungi</taxon>
        <taxon>Dikarya</taxon>
        <taxon>Basidiomycota</taxon>
        <taxon>Agaricomycotina</taxon>
        <taxon>Tremellomycetes</taxon>
        <taxon>Tremellales</taxon>
        <taxon>Cryptococcaceae</taxon>
        <taxon>Kwoniella</taxon>
    </lineage>
</organism>
<feature type="compositionally biased region" description="Low complexity" evidence="1">
    <location>
        <begin position="1"/>
        <end position="10"/>
    </location>
</feature>
<dbReference type="Proteomes" id="UP001355207">
    <property type="component" value="Chromosome 7"/>
</dbReference>
<feature type="region of interest" description="Disordered" evidence="1">
    <location>
        <begin position="1"/>
        <end position="22"/>
    </location>
</feature>
<dbReference type="GeneID" id="91096122"/>
<keyword evidence="2" id="KW-0472">Membrane</keyword>
<sequence length="178" mass="19031">MSSSSSSSSQPQPPSDNPKSSRLHKAKVNLEYLALGSQAAVVPASLTTRSALTTARYAIKYIIKRLIRYAKYAAAGAAVAAIGGGLLGTLGSGLAFFAAPGIGVGMGLGVITGIVKFGWRHRGNHLRGGIWEGWSNMKERAQAGHDGSKDEALDAARHEEQRRKTENKETRNNVWMRV</sequence>